<dbReference type="GO" id="GO:0005634">
    <property type="term" value="C:nucleus"/>
    <property type="evidence" value="ECO:0007669"/>
    <property type="project" value="TreeGrafter"/>
</dbReference>
<dbReference type="CDD" id="cd02576">
    <property type="entry name" value="PseudoU_synth_ScPUS7"/>
    <property type="match status" value="1"/>
</dbReference>
<evidence type="ECO:0000313" key="5">
    <source>
        <dbReference type="EMBL" id="GFR51215.1"/>
    </source>
</evidence>
<proteinExistence type="inferred from homology"/>
<dbReference type="InterPro" id="IPR042214">
    <property type="entry name" value="TruD_catalytic"/>
</dbReference>
<dbReference type="GO" id="GO:0008033">
    <property type="term" value="P:tRNA processing"/>
    <property type="evidence" value="ECO:0007669"/>
    <property type="project" value="UniProtKB-KW"/>
</dbReference>
<dbReference type="GO" id="GO:0003723">
    <property type="term" value="F:RNA binding"/>
    <property type="evidence" value="ECO:0007669"/>
    <property type="project" value="InterPro"/>
</dbReference>
<organism evidence="5 6">
    <name type="scientific">Astrephomene gubernaculifera</name>
    <dbReference type="NCBI Taxonomy" id="47775"/>
    <lineage>
        <taxon>Eukaryota</taxon>
        <taxon>Viridiplantae</taxon>
        <taxon>Chlorophyta</taxon>
        <taxon>core chlorophytes</taxon>
        <taxon>Chlorophyceae</taxon>
        <taxon>CS clade</taxon>
        <taxon>Chlamydomonadales</taxon>
        <taxon>Astrephomenaceae</taxon>
        <taxon>Astrephomene</taxon>
    </lineage>
</organism>
<sequence length="220" mass="23387">ENMDTQVALSTVGRLAGIPSGGCFGFAGTKDKRGVTCQFVTAFKVSASRLAALNSRLRGIRLGDFSFAEEGLRLGRLAGNEFHLVMRDVRPTGHLQQPQGQREAGSSSSSTAAAAAVEEVIAEVATACEAVARNGFINYFGLQRFGTGGAPTHQVGRALLRGEYEHAVRMVLTGRPDERPDIAAARRLFFEKGDVKGALRGIPPFMLAERAVLGALARQG</sequence>
<dbReference type="SUPFAM" id="SSF55120">
    <property type="entry name" value="Pseudouridine synthase"/>
    <property type="match status" value="1"/>
</dbReference>
<dbReference type="InterPro" id="IPR020119">
    <property type="entry name" value="PsdUridine_synth_TruD_CS"/>
</dbReference>
<gene>
    <name evidence="5" type="ORF">Agub_g13587</name>
</gene>
<dbReference type="EMBL" id="BMAR01000047">
    <property type="protein sequence ID" value="GFR51215.1"/>
    <property type="molecule type" value="Genomic_DNA"/>
</dbReference>
<protein>
    <recommendedName>
        <fullName evidence="4">TRUD domain-containing protein</fullName>
    </recommendedName>
</protein>
<dbReference type="InterPro" id="IPR001656">
    <property type="entry name" value="PsdUridine_synth_TruD"/>
</dbReference>
<dbReference type="Pfam" id="PF01142">
    <property type="entry name" value="TruD"/>
    <property type="match status" value="1"/>
</dbReference>
<keyword evidence="6" id="KW-1185">Reference proteome</keyword>
<reference evidence="5 6" key="1">
    <citation type="journal article" date="2021" name="Sci. Rep.">
        <title>Genome sequencing of the multicellular alga Astrephomene provides insights into convergent evolution of germ-soma differentiation.</title>
        <authorList>
            <person name="Yamashita S."/>
            <person name="Yamamoto K."/>
            <person name="Matsuzaki R."/>
            <person name="Suzuki S."/>
            <person name="Yamaguchi H."/>
            <person name="Hirooka S."/>
            <person name="Minakuchi Y."/>
            <person name="Miyagishima S."/>
            <person name="Kawachi M."/>
            <person name="Toyoda A."/>
            <person name="Nozaki H."/>
        </authorList>
    </citation>
    <scope>NUCLEOTIDE SEQUENCE [LARGE SCALE GENOMIC DNA]</scope>
    <source>
        <strain evidence="5 6">NIES-4017</strain>
    </source>
</reference>
<dbReference type="Proteomes" id="UP001054857">
    <property type="component" value="Unassembled WGS sequence"/>
</dbReference>
<dbReference type="InterPro" id="IPR020103">
    <property type="entry name" value="PsdUridine_synth_cat_dom_sf"/>
</dbReference>
<dbReference type="GO" id="GO:0001522">
    <property type="term" value="P:pseudouridine synthesis"/>
    <property type="evidence" value="ECO:0007669"/>
    <property type="project" value="InterPro"/>
</dbReference>
<dbReference type="Gene3D" id="3.30.2350.20">
    <property type="entry name" value="TruD, catalytic domain"/>
    <property type="match status" value="1"/>
</dbReference>
<evidence type="ECO:0000256" key="3">
    <source>
        <dbReference type="ARBA" id="ARBA00023235"/>
    </source>
</evidence>
<feature type="non-terminal residue" evidence="5">
    <location>
        <position position="1"/>
    </location>
</feature>
<dbReference type="GO" id="GO:0009982">
    <property type="term" value="F:pseudouridine synthase activity"/>
    <property type="evidence" value="ECO:0007669"/>
    <property type="project" value="InterPro"/>
</dbReference>
<evidence type="ECO:0000313" key="6">
    <source>
        <dbReference type="Proteomes" id="UP001054857"/>
    </source>
</evidence>
<dbReference type="PANTHER" id="PTHR13326">
    <property type="entry name" value="TRNA PSEUDOURIDINE SYNTHASE D"/>
    <property type="match status" value="1"/>
</dbReference>
<dbReference type="PANTHER" id="PTHR13326:SF21">
    <property type="entry name" value="PSEUDOURIDYLATE SYNTHASE PUS7L"/>
    <property type="match status" value="1"/>
</dbReference>
<evidence type="ECO:0000256" key="1">
    <source>
        <dbReference type="ARBA" id="ARBA00007953"/>
    </source>
</evidence>
<accession>A0AAD3HSQ5</accession>
<comment type="caution">
    <text evidence="5">The sequence shown here is derived from an EMBL/GenBank/DDBJ whole genome shotgun (WGS) entry which is preliminary data.</text>
</comment>
<dbReference type="InterPro" id="IPR011760">
    <property type="entry name" value="PsdUridine_synth_TruD_insert"/>
</dbReference>
<evidence type="ECO:0000256" key="2">
    <source>
        <dbReference type="ARBA" id="ARBA00022694"/>
    </source>
</evidence>
<keyword evidence="2" id="KW-0819">tRNA processing</keyword>
<evidence type="ECO:0000259" key="4">
    <source>
        <dbReference type="PROSITE" id="PS50984"/>
    </source>
</evidence>
<feature type="domain" description="TRUD" evidence="4">
    <location>
        <begin position="135"/>
        <end position="220"/>
    </location>
</feature>
<name>A0AAD3HSQ5_9CHLO</name>
<feature type="non-terminal residue" evidence="5">
    <location>
        <position position="220"/>
    </location>
</feature>
<keyword evidence="3" id="KW-0413">Isomerase</keyword>
<comment type="similarity">
    <text evidence="1">Belongs to the pseudouridine synthase TruD family.</text>
</comment>
<dbReference type="PROSITE" id="PS01268">
    <property type="entry name" value="UPF0024"/>
    <property type="match status" value="1"/>
</dbReference>
<dbReference type="PROSITE" id="PS50984">
    <property type="entry name" value="TRUD"/>
    <property type="match status" value="1"/>
</dbReference>
<dbReference type="AlphaFoldDB" id="A0AAD3HSQ5"/>